<keyword evidence="1" id="KW-1003">Cell membrane</keyword>
<evidence type="ECO:0000313" key="8">
    <source>
        <dbReference type="Proteomes" id="UP000241206"/>
    </source>
</evidence>
<keyword evidence="8" id="KW-1185">Reference proteome</keyword>
<keyword evidence="4" id="KW-0564">Palmitate</keyword>
<feature type="region of interest" description="Disordered" evidence="6">
    <location>
        <begin position="309"/>
        <end position="331"/>
    </location>
</feature>
<dbReference type="RefSeq" id="WP_107393642.1">
    <property type="nucleotide sequence ID" value="NZ_PHHF01000003.1"/>
</dbReference>
<protein>
    <submittedName>
        <fullName evidence="7">Uncharacterized protein</fullName>
    </submittedName>
</protein>
<keyword evidence="3" id="KW-0472">Membrane</keyword>
<dbReference type="GO" id="GO:0030288">
    <property type="term" value="C:outer membrane-bounded periplasmic space"/>
    <property type="evidence" value="ECO:0007669"/>
    <property type="project" value="InterPro"/>
</dbReference>
<evidence type="ECO:0000256" key="5">
    <source>
        <dbReference type="ARBA" id="ARBA00023288"/>
    </source>
</evidence>
<keyword evidence="2" id="KW-0732">Signal</keyword>
<gene>
    <name evidence="7" type="ORF">CV103_00870</name>
</gene>
<evidence type="ECO:0000256" key="2">
    <source>
        <dbReference type="ARBA" id="ARBA00022729"/>
    </source>
</evidence>
<reference evidence="7 8" key="1">
    <citation type="submission" date="2017-11" db="EMBL/GenBank/DDBJ databases">
        <title>Sphingomonas oleivorans sp. nov., isolated from oil-contaminated soil.</title>
        <authorList>
            <person name="Wang L."/>
            <person name="Chen L."/>
        </authorList>
    </citation>
    <scope>NUCLEOTIDE SEQUENCE [LARGE SCALE GENOMIC DNA]</scope>
    <source>
        <strain evidence="7 8">K101</strain>
    </source>
</reference>
<evidence type="ECO:0000256" key="6">
    <source>
        <dbReference type="SAM" id="MobiDB-lite"/>
    </source>
</evidence>
<evidence type="ECO:0000313" key="7">
    <source>
        <dbReference type="EMBL" id="PTD27833.1"/>
    </source>
</evidence>
<accession>A0A2T4I882</accession>
<dbReference type="PANTHER" id="PTHR41164:SF1">
    <property type="entry name" value="CURLI PRODUCTION ASSEMBLY_TRANSPORT COMPONENT CSGG"/>
    <property type="match status" value="1"/>
</dbReference>
<keyword evidence="5" id="KW-0449">Lipoprotein</keyword>
<comment type="caution">
    <text evidence="7">The sequence shown here is derived from an EMBL/GenBank/DDBJ whole genome shotgun (WGS) entry which is preliminary data.</text>
</comment>
<dbReference type="Gene3D" id="3.40.50.10610">
    <property type="entry name" value="ABC-type transport auxiliary lipoprotein component"/>
    <property type="match status" value="2"/>
</dbReference>
<name>A0A2T4I882_9SPHN</name>
<dbReference type="InterPro" id="IPR005534">
    <property type="entry name" value="Curli_assmbl/transp-comp_CsgG"/>
</dbReference>
<organism evidence="7 8">
    <name type="scientific">Edaphosphingomonas fennica</name>
    <dbReference type="NCBI Taxonomy" id="114404"/>
    <lineage>
        <taxon>Bacteria</taxon>
        <taxon>Pseudomonadati</taxon>
        <taxon>Pseudomonadota</taxon>
        <taxon>Alphaproteobacteria</taxon>
        <taxon>Sphingomonadales</taxon>
        <taxon>Rhizorhabdaceae</taxon>
        <taxon>Edaphosphingomonas</taxon>
    </lineage>
</organism>
<dbReference type="Pfam" id="PF03783">
    <property type="entry name" value="CsgG"/>
    <property type="match status" value="1"/>
</dbReference>
<proteinExistence type="predicted"/>
<evidence type="ECO:0000256" key="3">
    <source>
        <dbReference type="ARBA" id="ARBA00023136"/>
    </source>
</evidence>
<dbReference type="PANTHER" id="PTHR41164">
    <property type="entry name" value="CURLI PRODUCTION ASSEMBLY/TRANSPORT COMPONENT CSGG"/>
    <property type="match status" value="1"/>
</dbReference>
<evidence type="ECO:0000256" key="1">
    <source>
        <dbReference type="ARBA" id="ARBA00022475"/>
    </source>
</evidence>
<dbReference type="Proteomes" id="UP000241206">
    <property type="component" value="Unassembled WGS sequence"/>
</dbReference>
<sequence length="443" mass="46397">MRAGAIGRQLAGKSNWRRLAGASLAVLALPGCVAMQQQRLAPGEAPVLQGPAVRDNRTPMDAPLACLASQIRAGGRKPFVIAVGDVRDYTGKYSINEGNAITQGGALMVSSALGKLGSAVRLAERFDPTIAERELGYTDRRQLGDGSAHDIPGPEGPRNVPWLPYFGGSITASDYFIVGGVTELNYDIRSGGAEVAVGNVGPKVRTYTQSVAIDLRIVDTRSLLVVRTISLAKQFTGYETGFGVFRFFGSDLFDINVGAKGQEPLQLGIRTALEEATLRLVSTVARVDPSTCMKQVSWEPAPAAASDKAPLAPASLSASRGQPAFNGPKAGADTQAGASIQLAFEVGSADLTGSASALLERIAAGAAYGPIMVTLVARDSENLDPGARDALTGRRIEALMTALAQRGVARRAIETVWRPGKGDPAIIPATPGLQRLAVVRISR</sequence>
<dbReference type="EMBL" id="PHHF01000003">
    <property type="protein sequence ID" value="PTD27833.1"/>
    <property type="molecule type" value="Genomic_DNA"/>
</dbReference>
<feature type="compositionally biased region" description="Low complexity" evidence="6">
    <location>
        <begin position="309"/>
        <end position="319"/>
    </location>
</feature>
<dbReference type="AlphaFoldDB" id="A0A2T4I882"/>
<evidence type="ECO:0000256" key="4">
    <source>
        <dbReference type="ARBA" id="ARBA00023139"/>
    </source>
</evidence>